<dbReference type="Pfam" id="PF00581">
    <property type="entry name" value="Rhodanese"/>
    <property type="match status" value="1"/>
</dbReference>
<dbReference type="RefSeq" id="WP_286050704.1">
    <property type="nucleotide sequence ID" value="NZ_JASVWF010000001.1"/>
</dbReference>
<dbReference type="Proteomes" id="UP001231924">
    <property type="component" value="Unassembled WGS sequence"/>
</dbReference>
<comment type="caution">
    <text evidence="2">The sequence shown here is derived from an EMBL/GenBank/DDBJ whole genome shotgun (WGS) entry which is preliminary data.</text>
</comment>
<dbReference type="InterPro" id="IPR001763">
    <property type="entry name" value="Rhodanese-like_dom"/>
</dbReference>
<name>A0ABT7M1Y3_9PSEU</name>
<dbReference type="EMBL" id="JASVWF010000001">
    <property type="protein sequence ID" value="MDL5154668.1"/>
    <property type="molecule type" value="Genomic_DNA"/>
</dbReference>
<feature type="domain" description="Rhodanese" evidence="1">
    <location>
        <begin position="31"/>
        <end position="129"/>
    </location>
</feature>
<reference evidence="2 3" key="1">
    <citation type="submission" date="2023-06" db="EMBL/GenBank/DDBJ databases">
        <title>Actinomycetospora Odt1-22.</title>
        <authorList>
            <person name="Supong K."/>
        </authorList>
    </citation>
    <scope>NUCLEOTIDE SEQUENCE [LARGE SCALE GENOMIC DNA]</scope>
    <source>
        <strain evidence="2 3">Odt1-22</strain>
    </source>
</reference>
<dbReference type="InterPro" id="IPR036873">
    <property type="entry name" value="Rhodanese-like_dom_sf"/>
</dbReference>
<dbReference type="SMART" id="SM00450">
    <property type="entry name" value="RHOD"/>
    <property type="match status" value="1"/>
</dbReference>
<evidence type="ECO:0000259" key="1">
    <source>
        <dbReference type="PROSITE" id="PS50206"/>
    </source>
</evidence>
<proteinExistence type="predicted"/>
<sequence length="134" mass="15069">MALRKNHRQLIDEATEKITTLTLEEAQEKLADPGALFVDIRDVRELEREGQIPGAFHAPRGMLEFWVDPESPYFKPELEGTERELVLYCQSGWRSALSTATLADMGVEKVSHVEGGFGAWKKAGLPTAERERKS</sequence>
<evidence type="ECO:0000313" key="3">
    <source>
        <dbReference type="Proteomes" id="UP001231924"/>
    </source>
</evidence>
<gene>
    <name evidence="2" type="ORF">QRT03_01765</name>
</gene>
<dbReference type="PANTHER" id="PTHR44086">
    <property type="entry name" value="THIOSULFATE SULFURTRANSFERASE RDL2, MITOCHONDRIAL-RELATED"/>
    <property type="match status" value="1"/>
</dbReference>
<dbReference type="PANTHER" id="PTHR44086:SF13">
    <property type="entry name" value="THIOSULFATE SULFURTRANSFERASE PSPE"/>
    <property type="match status" value="1"/>
</dbReference>
<dbReference type="CDD" id="cd01447">
    <property type="entry name" value="Polysulfide_ST"/>
    <property type="match status" value="1"/>
</dbReference>
<organism evidence="2 3">
    <name type="scientific">Actinomycetospora termitidis</name>
    <dbReference type="NCBI Taxonomy" id="3053470"/>
    <lineage>
        <taxon>Bacteria</taxon>
        <taxon>Bacillati</taxon>
        <taxon>Actinomycetota</taxon>
        <taxon>Actinomycetes</taxon>
        <taxon>Pseudonocardiales</taxon>
        <taxon>Pseudonocardiaceae</taxon>
        <taxon>Actinomycetospora</taxon>
    </lineage>
</organism>
<protein>
    <submittedName>
        <fullName evidence="2">Rhodanese-like domain-containing protein</fullName>
    </submittedName>
</protein>
<accession>A0ABT7M1Y3</accession>
<evidence type="ECO:0000313" key="2">
    <source>
        <dbReference type="EMBL" id="MDL5154668.1"/>
    </source>
</evidence>
<dbReference type="SUPFAM" id="SSF52821">
    <property type="entry name" value="Rhodanese/Cell cycle control phosphatase"/>
    <property type="match status" value="1"/>
</dbReference>
<dbReference type="PROSITE" id="PS50206">
    <property type="entry name" value="RHODANESE_3"/>
    <property type="match status" value="1"/>
</dbReference>
<dbReference type="Gene3D" id="3.40.250.10">
    <property type="entry name" value="Rhodanese-like domain"/>
    <property type="match status" value="1"/>
</dbReference>
<keyword evidence="3" id="KW-1185">Reference proteome</keyword>